<dbReference type="AlphaFoldDB" id="A0A9E6N0V5"/>
<dbReference type="EC" id="1.8.1.4" evidence="3 16"/>
<evidence type="ECO:0000256" key="9">
    <source>
        <dbReference type="ARBA" id="ARBA00023027"/>
    </source>
</evidence>
<comment type="subcellular location">
    <subcellularLocation>
        <location evidence="1">Cytoplasm</location>
    </subcellularLocation>
</comment>
<dbReference type="InterPro" id="IPR006258">
    <property type="entry name" value="Lipoamide_DH"/>
</dbReference>
<keyword evidence="6 16" id="KW-0285">Flavoprotein</keyword>
<keyword evidence="9 14" id="KW-0520">NAD</keyword>
<evidence type="ECO:0000256" key="16">
    <source>
        <dbReference type="RuleBase" id="RU003692"/>
    </source>
</evidence>
<dbReference type="SUPFAM" id="SSF55424">
    <property type="entry name" value="FAD/NAD-linked reductases, dimerisation (C-terminal) domain"/>
    <property type="match status" value="1"/>
</dbReference>
<evidence type="ECO:0000313" key="20">
    <source>
        <dbReference type="Proteomes" id="UP000683551"/>
    </source>
</evidence>
<feature type="binding site" evidence="14">
    <location>
        <position position="215"/>
    </location>
    <ligand>
        <name>NAD(+)</name>
        <dbReference type="ChEBI" id="CHEBI:57540"/>
    </ligand>
</feature>
<comment type="catalytic activity">
    <reaction evidence="12 16">
        <text>N(6)-[(R)-dihydrolipoyl]-L-lysyl-[protein] + NAD(+) = N(6)-[(R)-lipoyl]-L-lysyl-[protein] + NADH + H(+)</text>
        <dbReference type="Rhea" id="RHEA:15045"/>
        <dbReference type="Rhea" id="RHEA-COMP:10474"/>
        <dbReference type="Rhea" id="RHEA-COMP:10475"/>
        <dbReference type="ChEBI" id="CHEBI:15378"/>
        <dbReference type="ChEBI" id="CHEBI:57540"/>
        <dbReference type="ChEBI" id="CHEBI:57945"/>
        <dbReference type="ChEBI" id="CHEBI:83099"/>
        <dbReference type="ChEBI" id="CHEBI:83100"/>
        <dbReference type="EC" id="1.8.1.4"/>
    </reaction>
</comment>
<evidence type="ECO:0000256" key="2">
    <source>
        <dbReference type="ARBA" id="ARBA00007532"/>
    </source>
</evidence>
<comment type="cofactor">
    <cofactor evidence="14 16">
        <name>FAD</name>
        <dbReference type="ChEBI" id="CHEBI:57692"/>
    </cofactor>
    <text evidence="14 16">Binds 1 FAD per subunit.</text>
</comment>
<dbReference type="InterPro" id="IPR004099">
    <property type="entry name" value="Pyr_nucl-diS_OxRdtase_dimer"/>
</dbReference>
<evidence type="ECO:0000256" key="11">
    <source>
        <dbReference type="ARBA" id="ARBA00023284"/>
    </source>
</evidence>
<dbReference type="InterPro" id="IPR036188">
    <property type="entry name" value="FAD/NAD-bd_sf"/>
</dbReference>
<dbReference type="Gene3D" id="3.30.390.30">
    <property type="match status" value="1"/>
</dbReference>
<dbReference type="InterPro" id="IPR012999">
    <property type="entry name" value="Pyr_OxRdtase_I_AS"/>
</dbReference>
<evidence type="ECO:0000256" key="12">
    <source>
        <dbReference type="ARBA" id="ARBA00049187"/>
    </source>
</evidence>
<dbReference type="Pfam" id="PF07992">
    <property type="entry name" value="Pyr_redox_2"/>
    <property type="match status" value="1"/>
</dbReference>
<dbReference type="Proteomes" id="UP000683551">
    <property type="component" value="Chromosome"/>
</dbReference>
<evidence type="ECO:0000256" key="1">
    <source>
        <dbReference type="ARBA" id="ARBA00004496"/>
    </source>
</evidence>
<keyword evidence="10" id="KW-1015">Disulfide bond</keyword>
<keyword evidence="7 14" id="KW-0274">FAD</keyword>
<feature type="active site" description="Proton acceptor" evidence="13">
    <location>
        <position position="456"/>
    </location>
</feature>
<dbReference type="InterPro" id="IPR001100">
    <property type="entry name" value="Pyr_nuc-diS_OxRdtase"/>
</dbReference>
<dbReference type="PIRSF" id="PIRSF000350">
    <property type="entry name" value="Mercury_reductase_MerA"/>
    <property type="match status" value="1"/>
</dbReference>
<dbReference type="GO" id="GO:0050660">
    <property type="term" value="F:flavin adenine dinucleotide binding"/>
    <property type="evidence" value="ECO:0007669"/>
    <property type="project" value="InterPro"/>
</dbReference>
<comment type="miscellaneous">
    <text evidence="16">The active site is a redox-active disulfide bond.</text>
</comment>
<dbReference type="PANTHER" id="PTHR22912">
    <property type="entry name" value="DISULFIDE OXIDOREDUCTASE"/>
    <property type="match status" value="1"/>
</dbReference>
<feature type="binding site" evidence="14">
    <location>
        <begin position="155"/>
        <end position="157"/>
    </location>
    <ligand>
        <name>FAD</name>
        <dbReference type="ChEBI" id="CHEBI:57692"/>
    </ligand>
</feature>
<feature type="binding site" evidence="14">
    <location>
        <position position="324"/>
    </location>
    <ligand>
        <name>FAD</name>
        <dbReference type="ChEBI" id="CHEBI:57692"/>
    </ligand>
</feature>
<feature type="domain" description="FAD/NAD(P)-binding" evidence="18">
    <location>
        <begin position="5"/>
        <end position="339"/>
    </location>
</feature>
<feature type="binding site" evidence="14">
    <location>
        <position position="58"/>
    </location>
    <ligand>
        <name>FAD</name>
        <dbReference type="ChEBI" id="CHEBI:57692"/>
    </ligand>
</feature>
<feature type="disulfide bond" description="Redox-active" evidence="15">
    <location>
        <begin position="49"/>
        <end position="54"/>
    </location>
</feature>
<evidence type="ECO:0000256" key="15">
    <source>
        <dbReference type="PIRSR" id="PIRSR000350-4"/>
    </source>
</evidence>
<proteinExistence type="inferred from homology"/>
<dbReference type="Pfam" id="PF02852">
    <property type="entry name" value="Pyr_redox_dim"/>
    <property type="match status" value="1"/>
</dbReference>
<evidence type="ECO:0000256" key="14">
    <source>
        <dbReference type="PIRSR" id="PIRSR000350-3"/>
    </source>
</evidence>
<evidence type="ECO:0000256" key="6">
    <source>
        <dbReference type="ARBA" id="ARBA00022630"/>
    </source>
</evidence>
<feature type="binding site" evidence="14">
    <location>
        <begin position="192"/>
        <end position="199"/>
    </location>
    <ligand>
        <name>NAD(+)</name>
        <dbReference type="ChEBI" id="CHEBI:57540"/>
    </ligand>
</feature>
<dbReference type="GO" id="GO:0004148">
    <property type="term" value="F:dihydrolipoyl dehydrogenase (NADH) activity"/>
    <property type="evidence" value="ECO:0007669"/>
    <property type="project" value="UniProtKB-EC"/>
</dbReference>
<dbReference type="PANTHER" id="PTHR22912:SF224">
    <property type="entry name" value="DIHYDROLIPOYL DEHYDROGENASE"/>
    <property type="match status" value="1"/>
</dbReference>
<dbReference type="Gene3D" id="3.50.50.60">
    <property type="entry name" value="FAD/NAD(P)-binding domain"/>
    <property type="match status" value="2"/>
</dbReference>
<reference evidence="19" key="1">
    <citation type="submission" date="2021-02" db="EMBL/GenBank/DDBJ databases">
        <title>Comparative genomics of Ferrovum myxofaciens strains, predominant extremophile bacteria forming large biofilm stalactites in acid mine ecosystems.</title>
        <authorList>
            <person name="Burkartova K."/>
            <person name="Ridl J."/>
            <person name="Pajer P."/>
            <person name="Falteisek L."/>
        </authorList>
    </citation>
    <scope>NUCLEOTIDE SEQUENCE</scope>
    <source>
        <strain evidence="19">MI1III</strain>
    </source>
</reference>
<keyword evidence="8 16" id="KW-0560">Oxidoreductase</keyword>
<protein>
    <recommendedName>
        <fullName evidence="4 16">Dihydrolipoyl dehydrogenase</fullName>
        <ecNumber evidence="3 16">1.8.1.4</ecNumber>
    </recommendedName>
</protein>
<comment type="similarity">
    <text evidence="2 16">Belongs to the class-I pyridine nucleotide-disulfide oxidoreductase family.</text>
</comment>
<dbReference type="FunFam" id="3.30.390.30:FF:000001">
    <property type="entry name" value="Dihydrolipoyl dehydrogenase"/>
    <property type="match status" value="1"/>
</dbReference>
<feature type="domain" description="Pyridine nucleotide-disulphide oxidoreductase dimerisation" evidence="17">
    <location>
        <begin position="358"/>
        <end position="466"/>
    </location>
</feature>
<name>A0A9E6N0V5_9PROT</name>
<evidence type="ECO:0000259" key="18">
    <source>
        <dbReference type="Pfam" id="PF07992"/>
    </source>
</evidence>
<feature type="binding site" evidence="14">
    <location>
        <position position="283"/>
    </location>
    <ligand>
        <name>NAD(+)</name>
        <dbReference type="ChEBI" id="CHEBI:57540"/>
    </ligand>
</feature>
<evidence type="ECO:0000256" key="4">
    <source>
        <dbReference type="ARBA" id="ARBA00016961"/>
    </source>
</evidence>
<keyword evidence="11 16" id="KW-0676">Redox-active center</keyword>
<dbReference type="PRINTS" id="PR00368">
    <property type="entry name" value="FADPNR"/>
</dbReference>
<dbReference type="PRINTS" id="PR00411">
    <property type="entry name" value="PNDRDTASEI"/>
</dbReference>
<keyword evidence="5" id="KW-0963">Cytoplasm</keyword>
<evidence type="ECO:0000256" key="7">
    <source>
        <dbReference type="ARBA" id="ARBA00022827"/>
    </source>
</evidence>
<dbReference type="EMBL" id="CP071137">
    <property type="protein sequence ID" value="QWY78792.1"/>
    <property type="molecule type" value="Genomic_DNA"/>
</dbReference>
<dbReference type="SUPFAM" id="SSF51905">
    <property type="entry name" value="FAD/NAD(P)-binding domain"/>
    <property type="match status" value="1"/>
</dbReference>
<dbReference type="InterPro" id="IPR023753">
    <property type="entry name" value="FAD/NAD-binding_dom"/>
</dbReference>
<dbReference type="NCBIfam" id="TIGR01350">
    <property type="entry name" value="lipoamide_DH"/>
    <property type="match status" value="1"/>
</dbReference>
<dbReference type="PROSITE" id="PS00076">
    <property type="entry name" value="PYRIDINE_REDOX_1"/>
    <property type="match status" value="1"/>
</dbReference>
<keyword evidence="14" id="KW-0547">Nucleotide-binding</keyword>
<evidence type="ECO:0000256" key="8">
    <source>
        <dbReference type="ARBA" id="ARBA00023002"/>
    </source>
</evidence>
<sequence length="477" mass="50414">MMQSFDLVVIGAGPGGYMAALRAAQLGLRVACVDEGVDGQQRPSPGGTCLNVGCIPSKALLESSALYARIIGEAAGHGIDAGPVQLDVARMQARKEKIVRQLTAGVGYLFKKNGVSFMPGRASFKGKEGDQIHLTVQRKDQEREDIAAAQVIIATGSVPRTLESMPFDQERILDSTGGLALTTVPRQLVILGAGVIGLELGSVWQRLGSSVTLLETRDIFLPEADQEVAQQALKILTQSSGLRIELGIHLEAVEKTTESLNLTYTSGGESRKLCADVLILAVGRCPNTKGLELERVGLAPDGQGRIPVDAHCRTPVPGVWAIGDVVRGPMLAHKAEEEGVAVAERLAGQLPEVNLVHIPAVIYTEPELAWVGLTEEAAQAAGRAVRIGRFPFQANGRAKARGAPQGLVKVIACAVTDRILGVHILGPEASELIAEAVVALEFQASSEDLARIVHAHPSLSEALREACLGVDGRTLNL</sequence>
<dbReference type="GO" id="GO:0005737">
    <property type="term" value="C:cytoplasm"/>
    <property type="evidence" value="ECO:0007669"/>
    <property type="project" value="UniProtKB-SubCell"/>
</dbReference>
<evidence type="ECO:0000259" key="17">
    <source>
        <dbReference type="Pfam" id="PF02852"/>
    </source>
</evidence>
<dbReference type="GO" id="GO:0006103">
    <property type="term" value="P:2-oxoglutarate metabolic process"/>
    <property type="evidence" value="ECO:0007669"/>
    <property type="project" value="TreeGrafter"/>
</dbReference>
<gene>
    <name evidence="19" type="primary">lpdA</name>
    <name evidence="19" type="ORF">JZL65_03485</name>
</gene>
<evidence type="ECO:0000256" key="10">
    <source>
        <dbReference type="ARBA" id="ARBA00023157"/>
    </source>
</evidence>
<accession>A0A9E6N0V5</accession>
<evidence type="ECO:0000256" key="3">
    <source>
        <dbReference type="ARBA" id="ARBA00012608"/>
    </source>
</evidence>
<evidence type="ECO:0000313" key="19">
    <source>
        <dbReference type="EMBL" id="QWY78792.1"/>
    </source>
</evidence>
<feature type="binding site" evidence="14">
    <location>
        <begin position="330"/>
        <end position="333"/>
    </location>
    <ligand>
        <name>FAD</name>
        <dbReference type="ChEBI" id="CHEBI:57692"/>
    </ligand>
</feature>
<dbReference type="InterPro" id="IPR050151">
    <property type="entry name" value="Class-I_Pyr_Nuc-Dis_Oxidored"/>
</dbReference>
<evidence type="ECO:0000256" key="13">
    <source>
        <dbReference type="PIRSR" id="PIRSR000350-2"/>
    </source>
</evidence>
<dbReference type="InterPro" id="IPR016156">
    <property type="entry name" value="FAD/NAD-linked_Rdtase_dimer_sf"/>
</dbReference>
<organism evidence="19 20">
    <name type="scientific">Ferrovum myxofaciens</name>
    <dbReference type="NCBI Taxonomy" id="416213"/>
    <lineage>
        <taxon>Bacteria</taxon>
        <taxon>Pseudomonadati</taxon>
        <taxon>Pseudomonadota</taxon>
        <taxon>Betaproteobacteria</taxon>
        <taxon>Ferrovales</taxon>
        <taxon>Ferrovaceae</taxon>
        <taxon>Ferrovum</taxon>
    </lineage>
</organism>
<evidence type="ECO:0000256" key="5">
    <source>
        <dbReference type="ARBA" id="ARBA00022490"/>
    </source>
</evidence>